<proteinExistence type="predicted"/>
<organism evidence="1 2">
    <name type="scientific">Prevotella histicola JCM 15637 = DNF00424</name>
    <dbReference type="NCBI Taxonomy" id="1236504"/>
    <lineage>
        <taxon>Bacteria</taxon>
        <taxon>Pseudomonadati</taxon>
        <taxon>Bacteroidota</taxon>
        <taxon>Bacteroidia</taxon>
        <taxon>Bacteroidales</taxon>
        <taxon>Prevotellaceae</taxon>
        <taxon>Prevotella</taxon>
    </lineage>
</organism>
<dbReference type="EMBL" id="JRNJ01000035">
    <property type="protein sequence ID" value="KGF29151.1"/>
    <property type="molecule type" value="Genomic_DNA"/>
</dbReference>
<name>A0AAW3FI97_9BACT</name>
<dbReference type="RefSeq" id="WP_036869083.1">
    <property type="nucleotide sequence ID" value="NZ_JRNJ01000035.1"/>
</dbReference>
<dbReference type="Proteomes" id="UP000029533">
    <property type="component" value="Unassembled WGS sequence"/>
</dbReference>
<reference evidence="1 2" key="1">
    <citation type="submission" date="2014-07" db="EMBL/GenBank/DDBJ databases">
        <authorList>
            <person name="McCorrison J."/>
            <person name="Sanka R."/>
            <person name="Torralba M."/>
            <person name="Gillis M."/>
            <person name="Haft D.H."/>
            <person name="Methe B."/>
            <person name="Sutton G."/>
            <person name="Nelson K.E."/>
        </authorList>
    </citation>
    <scope>NUCLEOTIDE SEQUENCE [LARGE SCALE GENOMIC DNA]</scope>
    <source>
        <strain evidence="1 2">DNF00424</strain>
    </source>
</reference>
<protein>
    <submittedName>
        <fullName evidence="1">Uncharacterized protein</fullName>
    </submittedName>
</protein>
<gene>
    <name evidence="1" type="ORF">HMPREF2132_03285</name>
</gene>
<accession>A0AAW3FI97</accession>
<evidence type="ECO:0000313" key="2">
    <source>
        <dbReference type="Proteomes" id="UP000029533"/>
    </source>
</evidence>
<sequence length="72" mass="8337">MKREKLKKKMYVTPYMELHHAALDGYLMETSFPNNGGHTKADDDGQVLNAKQNSLFEEEEEENENSFSGWNI</sequence>
<evidence type="ECO:0000313" key="1">
    <source>
        <dbReference type="EMBL" id="KGF29151.1"/>
    </source>
</evidence>
<comment type="caution">
    <text evidence="1">The sequence shown here is derived from an EMBL/GenBank/DDBJ whole genome shotgun (WGS) entry which is preliminary data.</text>
</comment>
<dbReference type="AlphaFoldDB" id="A0AAW3FI97"/>